<protein>
    <submittedName>
        <fullName evidence="2">Cytochrome P450</fullName>
    </submittedName>
</protein>
<evidence type="ECO:0000313" key="3">
    <source>
        <dbReference type="Proteomes" id="UP001501586"/>
    </source>
</evidence>
<dbReference type="Proteomes" id="UP001501586">
    <property type="component" value="Unassembled WGS sequence"/>
</dbReference>
<dbReference type="PROSITE" id="PS00086">
    <property type="entry name" value="CYTOCHROME_P450"/>
    <property type="match status" value="1"/>
</dbReference>
<dbReference type="PANTHER" id="PTHR46696">
    <property type="entry name" value="P450, PUTATIVE (EUROFUNG)-RELATED"/>
    <property type="match status" value="1"/>
</dbReference>
<dbReference type="InterPro" id="IPR036396">
    <property type="entry name" value="Cyt_P450_sf"/>
</dbReference>
<sequence>MSAASPSLPAQAQPIFPAPPAFPLAEPPVTPGLTQAAQYFAMAQENRVLYGAHPWVLPMLDRIAARGPIVRIPGLGVVVSEARLARSILMDRDHFSKTGRTASAGLWTPVLGPSVLLNMEGADHLRLRRTISGIFTPKAVAELTADTAAGELAEAVARLESGLPVDVVKVATRIAGAIICRLTGLPVSEERIGRMLAAIHGVTSMVRLHRPSLTPRQVEQAKAAMSDIVDPARQAWRAQDESTIPGRMAGLGLTEDEAVGAVGAFIVVGTETIVSFLPRLLALALDSRLWNDLVAERAAGSADRRDLLVEEALRVTVPTPVMLREATADVRVGGASAGGFGIRAGERIIIATLMCCRNVGPFDPAARRAGELKQLWFGAGPHFCLGAPVATAQTDALLDALLDVCARTGSGLRIVSRAEARGVLIPGYARLEIALTKRSQGPHRRGVRR</sequence>
<proteinExistence type="inferred from homology"/>
<comment type="caution">
    <text evidence="2">The sequence shown here is derived from an EMBL/GenBank/DDBJ whole genome shotgun (WGS) entry which is preliminary data.</text>
</comment>
<dbReference type="EMBL" id="BAABAZ010000004">
    <property type="protein sequence ID" value="GAA4283440.1"/>
    <property type="molecule type" value="Genomic_DNA"/>
</dbReference>
<dbReference type="RefSeq" id="WP_236863500.1">
    <property type="nucleotide sequence ID" value="NZ_BAABAZ010000004.1"/>
</dbReference>
<comment type="similarity">
    <text evidence="1">Belongs to the cytochrome P450 family.</text>
</comment>
<reference evidence="3" key="1">
    <citation type="journal article" date="2019" name="Int. J. Syst. Evol. Microbiol.">
        <title>The Global Catalogue of Microorganisms (GCM) 10K type strain sequencing project: providing services to taxonomists for standard genome sequencing and annotation.</title>
        <authorList>
            <consortium name="The Broad Institute Genomics Platform"/>
            <consortium name="The Broad Institute Genome Sequencing Center for Infectious Disease"/>
            <person name="Wu L."/>
            <person name="Ma J."/>
        </authorList>
    </citation>
    <scope>NUCLEOTIDE SEQUENCE [LARGE SCALE GENOMIC DNA]</scope>
    <source>
        <strain evidence="3">JCM 17458</strain>
    </source>
</reference>
<gene>
    <name evidence="2" type="ORF">GCM10022261_09710</name>
</gene>
<keyword evidence="3" id="KW-1185">Reference proteome</keyword>
<organism evidence="2 3">
    <name type="scientific">Brevibacterium daeguense</name>
    <dbReference type="NCBI Taxonomy" id="909936"/>
    <lineage>
        <taxon>Bacteria</taxon>
        <taxon>Bacillati</taxon>
        <taxon>Actinomycetota</taxon>
        <taxon>Actinomycetes</taxon>
        <taxon>Micrococcales</taxon>
        <taxon>Brevibacteriaceae</taxon>
        <taxon>Brevibacterium</taxon>
    </lineage>
</organism>
<dbReference type="Gene3D" id="1.10.630.10">
    <property type="entry name" value="Cytochrome P450"/>
    <property type="match status" value="1"/>
</dbReference>
<name>A0ABP8EHV0_9MICO</name>
<evidence type="ECO:0000313" key="2">
    <source>
        <dbReference type="EMBL" id="GAA4283440.1"/>
    </source>
</evidence>
<dbReference type="InterPro" id="IPR017972">
    <property type="entry name" value="Cyt_P450_CS"/>
</dbReference>
<dbReference type="PANTHER" id="PTHR46696:SF1">
    <property type="entry name" value="CYTOCHROME P450 YJIB-RELATED"/>
    <property type="match status" value="1"/>
</dbReference>
<dbReference type="CDD" id="cd00302">
    <property type="entry name" value="cytochrome_P450"/>
    <property type="match status" value="1"/>
</dbReference>
<evidence type="ECO:0000256" key="1">
    <source>
        <dbReference type="ARBA" id="ARBA00010617"/>
    </source>
</evidence>
<dbReference type="SUPFAM" id="SSF48264">
    <property type="entry name" value="Cytochrome P450"/>
    <property type="match status" value="1"/>
</dbReference>
<accession>A0ABP8EHV0</accession>